<keyword evidence="1" id="KW-0472">Membrane</keyword>
<evidence type="ECO:0000313" key="3">
    <source>
        <dbReference type="Proteomes" id="UP000007319"/>
    </source>
</evidence>
<dbReference type="EMBL" id="HE577327">
    <property type="protein sequence ID" value="CCC96234.1"/>
    <property type="molecule type" value="Genomic_DNA"/>
</dbReference>
<gene>
    <name evidence="2" type="ORF">AZOBR_10021</name>
</gene>
<dbReference type="Proteomes" id="UP000007319">
    <property type="component" value="Chromosome"/>
</dbReference>
<protein>
    <submittedName>
        <fullName evidence="2">Uncharacterized protein</fullName>
    </submittedName>
</protein>
<accession>A0A9P1JMN3</accession>
<keyword evidence="3" id="KW-1185">Reference proteome</keyword>
<evidence type="ECO:0000256" key="1">
    <source>
        <dbReference type="SAM" id="Phobius"/>
    </source>
</evidence>
<evidence type="ECO:0000313" key="2">
    <source>
        <dbReference type="EMBL" id="CCC96234.1"/>
    </source>
</evidence>
<keyword evidence="1" id="KW-1133">Transmembrane helix</keyword>
<dbReference type="KEGG" id="abs:AZOBR_10021"/>
<proteinExistence type="predicted"/>
<feature type="transmembrane region" description="Helical" evidence="1">
    <location>
        <begin position="6"/>
        <end position="30"/>
    </location>
</feature>
<dbReference type="AlphaFoldDB" id="A0A9P1JMN3"/>
<keyword evidence="1" id="KW-0812">Transmembrane</keyword>
<sequence>MESVSLEAASFAVALFVGALFAVSGGSIFVA</sequence>
<organism evidence="2 3">
    <name type="scientific">Azospirillum baldaniorum</name>
    <dbReference type="NCBI Taxonomy" id="1064539"/>
    <lineage>
        <taxon>Bacteria</taxon>
        <taxon>Pseudomonadati</taxon>
        <taxon>Pseudomonadota</taxon>
        <taxon>Alphaproteobacteria</taxon>
        <taxon>Rhodospirillales</taxon>
        <taxon>Azospirillaceae</taxon>
        <taxon>Azospirillum</taxon>
    </lineage>
</organism>
<reference evidence="2 3" key="1">
    <citation type="journal article" date="2011" name="PLoS Genet.">
        <title>Azospirillum genomes reveal transition of bacteria from aquatic to terrestrial environments.</title>
        <authorList>
            <person name="Wisniewski-Dye F."/>
            <person name="Borziak K."/>
            <person name="Khalsa-Moyers G."/>
            <person name="Alexandre G."/>
            <person name="Sukharnikov L.O."/>
            <person name="Wuichet K."/>
            <person name="Hurst G.B."/>
            <person name="McDonald W.H."/>
            <person name="Robertson J.S."/>
            <person name="Barbe V."/>
            <person name="Calteau A."/>
            <person name="Rouy Z."/>
            <person name="Mangenot S."/>
            <person name="Prigent-Combaret C."/>
            <person name="Normand P."/>
            <person name="Boyer M."/>
            <person name="Siguier P."/>
            <person name="Dessaux Y."/>
            <person name="Elmerich C."/>
            <person name="Condemine G."/>
            <person name="Krishnen G."/>
            <person name="Kennedy I."/>
            <person name="Paterson A.H."/>
            <person name="Gonzalez V."/>
            <person name="Mavingui P."/>
            <person name="Zhulin I.B."/>
        </authorList>
    </citation>
    <scope>NUCLEOTIDE SEQUENCE [LARGE SCALE GENOMIC DNA]</scope>
    <source>
        <strain evidence="2 3">Sp245</strain>
    </source>
</reference>
<name>A0A9P1JMN3_9PROT</name>